<evidence type="ECO:0000313" key="4">
    <source>
        <dbReference type="Proteomes" id="UP000796880"/>
    </source>
</evidence>
<dbReference type="AlphaFoldDB" id="A0A8K0H770"/>
<dbReference type="InterPro" id="IPR018247">
    <property type="entry name" value="EF_Hand_1_Ca_BS"/>
</dbReference>
<dbReference type="Pfam" id="PF13202">
    <property type="entry name" value="EF-hand_5"/>
    <property type="match status" value="1"/>
</dbReference>
<dbReference type="CDD" id="cd00051">
    <property type="entry name" value="EFh"/>
    <property type="match status" value="1"/>
</dbReference>
<dbReference type="InterPro" id="IPR011992">
    <property type="entry name" value="EF-hand-dom_pair"/>
</dbReference>
<dbReference type="EMBL" id="VOIH02000005">
    <property type="protein sequence ID" value="KAF3446668.1"/>
    <property type="molecule type" value="Genomic_DNA"/>
</dbReference>
<dbReference type="OrthoDB" id="26525at2759"/>
<dbReference type="PROSITE" id="PS50222">
    <property type="entry name" value="EF_HAND_2"/>
    <property type="match status" value="2"/>
</dbReference>
<protein>
    <recommendedName>
        <fullName evidence="2">EF-hand domain-containing protein</fullName>
    </recommendedName>
</protein>
<dbReference type="PROSITE" id="PS00018">
    <property type="entry name" value="EF_HAND_1"/>
    <property type="match status" value="2"/>
</dbReference>
<reference evidence="3" key="1">
    <citation type="submission" date="2020-03" db="EMBL/GenBank/DDBJ databases">
        <title>A high-quality chromosome-level genome assembly of a woody plant with both climbing and erect habits, Rhamnella rubrinervis.</title>
        <authorList>
            <person name="Lu Z."/>
            <person name="Yang Y."/>
            <person name="Zhu X."/>
            <person name="Sun Y."/>
        </authorList>
    </citation>
    <scope>NUCLEOTIDE SEQUENCE</scope>
    <source>
        <strain evidence="3">BYM</strain>
        <tissue evidence="3">Leaf</tissue>
    </source>
</reference>
<feature type="domain" description="EF-hand" evidence="2">
    <location>
        <begin position="60"/>
        <end position="87"/>
    </location>
</feature>
<dbReference type="Pfam" id="PF00036">
    <property type="entry name" value="EF-hand_1"/>
    <property type="match status" value="1"/>
</dbReference>
<sequence>MPLYNPQSILPPQAFLSEGLMKEIFKRYDKNGDGKLNKKELAEAFKNMGAFIPAWRAHCAMAHADSDSNGVITPDEFQHVIIYANKLGYTVWNDT</sequence>
<keyword evidence="1" id="KW-0106">Calcium</keyword>
<name>A0A8K0H770_9ROSA</name>
<feature type="domain" description="EF-hand" evidence="2">
    <location>
        <begin position="16"/>
        <end position="51"/>
    </location>
</feature>
<keyword evidence="4" id="KW-1185">Reference proteome</keyword>
<proteinExistence type="predicted"/>
<dbReference type="SMART" id="SM00054">
    <property type="entry name" value="EFh"/>
    <property type="match status" value="2"/>
</dbReference>
<accession>A0A8K0H770</accession>
<comment type="caution">
    <text evidence="3">The sequence shown here is derived from an EMBL/GenBank/DDBJ whole genome shotgun (WGS) entry which is preliminary data.</text>
</comment>
<dbReference type="InterPro" id="IPR002048">
    <property type="entry name" value="EF_hand_dom"/>
</dbReference>
<dbReference type="GO" id="GO:0005509">
    <property type="term" value="F:calcium ion binding"/>
    <property type="evidence" value="ECO:0007669"/>
    <property type="project" value="InterPro"/>
</dbReference>
<organism evidence="3 4">
    <name type="scientific">Rhamnella rubrinervis</name>
    <dbReference type="NCBI Taxonomy" id="2594499"/>
    <lineage>
        <taxon>Eukaryota</taxon>
        <taxon>Viridiplantae</taxon>
        <taxon>Streptophyta</taxon>
        <taxon>Embryophyta</taxon>
        <taxon>Tracheophyta</taxon>
        <taxon>Spermatophyta</taxon>
        <taxon>Magnoliopsida</taxon>
        <taxon>eudicotyledons</taxon>
        <taxon>Gunneridae</taxon>
        <taxon>Pentapetalae</taxon>
        <taxon>rosids</taxon>
        <taxon>fabids</taxon>
        <taxon>Rosales</taxon>
        <taxon>Rhamnaceae</taxon>
        <taxon>rhamnoid group</taxon>
        <taxon>Rhamneae</taxon>
        <taxon>Rhamnella</taxon>
    </lineage>
</organism>
<dbReference type="SUPFAM" id="SSF47473">
    <property type="entry name" value="EF-hand"/>
    <property type="match status" value="1"/>
</dbReference>
<dbReference type="Proteomes" id="UP000796880">
    <property type="component" value="Unassembled WGS sequence"/>
</dbReference>
<dbReference type="Gene3D" id="1.10.238.10">
    <property type="entry name" value="EF-hand"/>
    <property type="match status" value="1"/>
</dbReference>
<evidence type="ECO:0000259" key="2">
    <source>
        <dbReference type="PROSITE" id="PS50222"/>
    </source>
</evidence>
<evidence type="ECO:0000313" key="3">
    <source>
        <dbReference type="EMBL" id="KAF3446668.1"/>
    </source>
</evidence>
<evidence type="ECO:0000256" key="1">
    <source>
        <dbReference type="ARBA" id="ARBA00022837"/>
    </source>
</evidence>
<gene>
    <name evidence="3" type="ORF">FNV43_RR11848</name>
</gene>